<keyword evidence="4 8" id="KW-0802">TPR repeat</keyword>
<evidence type="ECO:0000259" key="10">
    <source>
        <dbReference type="PROSITE" id="PS50059"/>
    </source>
</evidence>
<dbReference type="AlphaFoldDB" id="L1J9F6"/>
<gene>
    <name evidence="11" type="ORF">GUITHDRAFT_139653</name>
</gene>
<feature type="domain" description="PPIase FKBP-type" evidence="10">
    <location>
        <begin position="281"/>
        <end position="375"/>
    </location>
</feature>
<dbReference type="PROSITE" id="PS50059">
    <property type="entry name" value="FKBP_PPIASE"/>
    <property type="match status" value="3"/>
</dbReference>
<dbReference type="PANTHER" id="PTHR46512:SF9">
    <property type="entry name" value="PEPTIDYLPROLYL ISOMERASE"/>
    <property type="match status" value="1"/>
</dbReference>
<feature type="repeat" description="TPR" evidence="8">
    <location>
        <begin position="475"/>
        <end position="508"/>
    </location>
</feature>
<dbReference type="KEGG" id="gtt:GUITHDRAFT_139653"/>
<dbReference type="EC" id="5.2.1.8" evidence="2 7"/>
<dbReference type="HOGENOM" id="CLU_013615_13_4_1"/>
<keyword evidence="3" id="KW-0677">Repeat</keyword>
<dbReference type="PANTHER" id="PTHR46512">
    <property type="entry name" value="PEPTIDYLPROLYL ISOMERASE"/>
    <property type="match status" value="1"/>
</dbReference>
<sequence length="538" mass="59869">MPADMSDDEIPSDGSSSPMPISPREAKGMEKTIITEGSGWEKPKDGYEVFVSMKGKFSRVLEDGSEEDEVLFDQTEGDETRKYVLGSNVPCKGLEAAMLQMKKGEKALVKLQPEAAFGDEGLPDKSVPPKARVTYEVELKSWHKVEEVKKTHGAVKVLYLEEGQGYERPKAHDIVFIKYKARLEDGYEIGTQAMDTEESTRICVEDLQPAGLRLAVQELKRGSKAVVTAKPSYAWGSEGSKDPAVPPDATILFDVELSDFHTVEDVCKDGGIQAWKKPKIGSTCVISFSAAVEGGDAWDSREFASGQGLKVNLGELNSEHEWLTDGFERALEHLVAGQEAFVKIKAKYAFGDQGYGDKVKAGSTIEYKVTLDELIEGKSTYSMSSLEKHEFVNKYKEVGNHYFKQNQNTRALRLYKAAMEPVEYPDSGQDDEEKKAAKQLKSACLLNMAACNDKLEAWSEVVSTCNKVLEMADNPKARFRRAKAYMHLGRLEEAKDEFVKLSEQNPEDKAVQQLLATTRKRQKEQDAKAKSVFTKMFG</sequence>
<evidence type="ECO:0000256" key="5">
    <source>
        <dbReference type="ARBA" id="ARBA00023110"/>
    </source>
</evidence>
<dbReference type="SUPFAM" id="SSF54534">
    <property type="entry name" value="FKBP-like"/>
    <property type="match status" value="3"/>
</dbReference>
<feature type="domain" description="PPIase FKBP-type" evidence="10">
    <location>
        <begin position="55"/>
        <end position="143"/>
    </location>
</feature>
<reference evidence="12" key="3">
    <citation type="submission" date="2015-06" db="UniProtKB">
        <authorList>
            <consortium name="EnsemblProtists"/>
        </authorList>
    </citation>
    <scope>IDENTIFICATION</scope>
</reference>
<evidence type="ECO:0000313" key="11">
    <source>
        <dbReference type="EMBL" id="EKX44734.1"/>
    </source>
</evidence>
<evidence type="ECO:0000256" key="1">
    <source>
        <dbReference type="ARBA" id="ARBA00000971"/>
    </source>
</evidence>
<reference evidence="11 13" key="1">
    <citation type="journal article" date="2012" name="Nature">
        <title>Algal genomes reveal evolutionary mosaicism and the fate of nucleomorphs.</title>
        <authorList>
            <consortium name="DOE Joint Genome Institute"/>
            <person name="Curtis B.A."/>
            <person name="Tanifuji G."/>
            <person name="Burki F."/>
            <person name="Gruber A."/>
            <person name="Irimia M."/>
            <person name="Maruyama S."/>
            <person name="Arias M.C."/>
            <person name="Ball S.G."/>
            <person name="Gile G.H."/>
            <person name="Hirakawa Y."/>
            <person name="Hopkins J.F."/>
            <person name="Kuo A."/>
            <person name="Rensing S.A."/>
            <person name="Schmutz J."/>
            <person name="Symeonidi A."/>
            <person name="Elias M."/>
            <person name="Eveleigh R.J."/>
            <person name="Herman E.K."/>
            <person name="Klute M.J."/>
            <person name="Nakayama T."/>
            <person name="Obornik M."/>
            <person name="Reyes-Prieto A."/>
            <person name="Armbrust E.V."/>
            <person name="Aves S.J."/>
            <person name="Beiko R.G."/>
            <person name="Coutinho P."/>
            <person name="Dacks J.B."/>
            <person name="Durnford D.G."/>
            <person name="Fast N.M."/>
            <person name="Green B.R."/>
            <person name="Grisdale C.J."/>
            <person name="Hempel F."/>
            <person name="Henrissat B."/>
            <person name="Hoppner M.P."/>
            <person name="Ishida K."/>
            <person name="Kim E."/>
            <person name="Koreny L."/>
            <person name="Kroth P.G."/>
            <person name="Liu Y."/>
            <person name="Malik S.B."/>
            <person name="Maier U.G."/>
            <person name="McRose D."/>
            <person name="Mock T."/>
            <person name="Neilson J.A."/>
            <person name="Onodera N.T."/>
            <person name="Poole A.M."/>
            <person name="Pritham E.J."/>
            <person name="Richards T.A."/>
            <person name="Rocap G."/>
            <person name="Roy S.W."/>
            <person name="Sarai C."/>
            <person name="Schaack S."/>
            <person name="Shirato S."/>
            <person name="Slamovits C.H."/>
            <person name="Spencer D.F."/>
            <person name="Suzuki S."/>
            <person name="Worden A.Z."/>
            <person name="Zauner S."/>
            <person name="Barry K."/>
            <person name="Bell C."/>
            <person name="Bharti A.K."/>
            <person name="Crow J.A."/>
            <person name="Grimwood J."/>
            <person name="Kramer R."/>
            <person name="Lindquist E."/>
            <person name="Lucas S."/>
            <person name="Salamov A."/>
            <person name="McFadden G.I."/>
            <person name="Lane C.E."/>
            <person name="Keeling P.J."/>
            <person name="Gray M.W."/>
            <person name="Grigoriev I.V."/>
            <person name="Archibald J.M."/>
        </authorList>
    </citation>
    <scope>NUCLEOTIDE SEQUENCE</scope>
    <source>
        <strain evidence="11 13">CCMP2712</strain>
    </source>
</reference>
<dbReference type="InterPro" id="IPR046357">
    <property type="entry name" value="PPIase_dom_sf"/>
</dbReference>
<dbReference type="Pfam" id="PF14559">
    <property type="entry name" value="TPR_19"/>
    <property type="match status" value="1"/>
</dbReference>
<dbReference type="Proteomes" id="UP000011087">
    <property type="component" value="Unassembled WGS sequence"/>
</dbReference>
<evidence type="ECO:0000256" key="9">
    <source>
        <dbReference type="SAM" id="MobiDB-lite"/>
    </source>
</evidence>
<dbReference type="eggNOG" id="KOG0543">
    <property type="taxonomic scope" value="Eukaryota"/>
</dbReference>
<evidence type="ECO:0000256" key="7">
    <source>
        <dbReference type="PROSITE-ProRule" id="PRU00277"/>
    </source>
</evidence>
<dbReference type="GeneID" id="17301251"/>
<evidence type="ECO:0000256" key="3">
    <source>
        <dbReference type="ARBA" id="ARBA00022737"/>
    </source>
</evidence>
<keyword evidence="5 7" id="KW-0697">Rotamase</keyword>
<dbReference type="RefSeq" id="XP_005831714.1">
    <property type="nucleotide sequence ID" value="XM_005831657.1"/>
</dbReference>
<dbReference type="InterPro" id="IPR050754">
    <property type="entry name" value="FKBP4/5/8-like"/>
</dbReference>
<dbReference type="PaxDb" id="55529-EKX44734"/>
<dbReference type="OrthoDB" id="433738at2759"/>
<dbReference type="InterPro" id="IPR019734">
    <property type="entry name" value="TPR_rpt"/>
</dbReference>
<dbReference type="InterPro" id="IPR011990">
    <property type="entry name" value="TPR-like_helical_dom_sf"/>
</dbReference>
<evidence type="ECO:0000256" key="6">
    <source>
        <dbReference type="ARBA" id="ARBA00023235"/>
    </source>
</evidence>
<evidence type="ECO:0000256" key="2">
    <source>
        <dbReference type="ARBA" id="ARBA00013194"/>
    </source>
</evidence>
<dbReference type="STRING" id="905079.L1J9F6"/>
<evidence type="ECO:0000313" key="12">
    <source>
        <dbReference type="EnsemblProtists" id="EKX44734"/>
    </source>
</evidence>
<dbReference type="SMART" id="SM00028">
    <property type="entry name" value="TPR"/>
    <property type="match status" value="3"/>
</dbReference>
<dbReference type="OMA" id="ANCNSAL"/>
<evidence type="ECO:0000313" key="13">
    <source>
        <dbReference type="Proteomes" id="UP000011087"/>
    </source>
</evidence>
<evidence type="ECO:0000256" key="8">
    <source>
        <dbReference type="PROSITE-ProRule" id="PRU00339"/>
    </source>
</evidence>
<dbReference type="Pfam" id="PF00254">
    <property type="entry name" value="FKBP_C"/>
    <property type="match status" value="3"/>
</dbReference>
<reference evidence="13" key="2">
    <citation type="submission" date="2012-11" db="EMBL/GenBank/DDBJ databases">
        <authorList>
            <person name="Kuo A."/>
            <person name="Curtis B.A."/>
            <person name="Tanifuji G."/>
            <person name="Burki F."/>
            <person name="Gruber A."/>
            <person name="Irimia M."/>
            <person name="Maruyama S."/>
            <person name="Arias M.C."/>
            <person name="Ball S.G."/>
            <person name="Gile G.H."/>
            <person name="Hirakawa Y."/>
            <person name="Hopkins J.F."/>
            <person name="Rensing S.A."/>
            <person name="Schmutz J."/>
            <person name="Symeonidi A."/>
            <person name="Elias M."/>
            <person name="Eveleigh R.J."/>
            <person name="Herman E.K."/>
            <person name="Klute M.J."/>
            <person name="Nakayama T."/>
            <person name="Obornik M."/>
            <person name="Reyes-Prieto A."/>
            <person name="Armbrust E.V."/>
            <person name="Aves S.J."/>
            <person name="Beiko R.G."/>
            <person name="Coutinho P."/>
            <person name="Dacks J.B."/>
            <person name="Durnford D.G."/>
            <person name="Fast N.M."/>
            <person name="Green B.R."/>
            <person name="Grisdale C."/>
            <person name="Hempe F."/>
            <person name="Henrissat B."/>
            <person name="Hoppner M.P."/>
            <person name="Ishida K.-I."/>
            <person name="Kim E."/>
            <person name="Koreny L."/>
            <person name="Kroth P.G."/>
            <person name="Liu Y."/>
            <person name="Malik S.-B."/>
            <person name="Maier U.G."/>
            <person name="McRose D."/>
            <person name="Mock T."/>
            <person name="Neilson J.A."/>
            <person name="Onodera N.T."/>
            <person name="Poole A.M."/>
            <person name="Pritham E.J."/>
            <person name="Richards T.A."/>
            <person name="Rocap G."/>
            <person name="Roy S.W."/>
            <person name="Sarai C."/>
            <person name="Schaack S."/>
            <person name="Shirato S."/>
            <person name="Slamovits C.H."/>
            <person name="Spencer D.F."/>
            <person name="Suzuki S."/>
            <person name="Worden A.Z."/>
            <person name="Zauner S."/>
            <person name="Barry K."/>
            <person name="Bell C."/>
            <person name="Bharti A.K."/>
            <person name="Crow J.A."/>
            <person name="Grimwood J."/>
            <person name="Kramer R."/>
            <person name="Lindquist E."/>
            <person name="Lucas S."/>
            <person name="Salamov A."/>
            <person name="McFadden G.I."/>
            <person name="Lane C.E."/>
            <person name="Keeling P.J."/>
            <person name="Gray M.W."/>
            <person name="Grigoriev I.V."/>
            <person name="Archibald J.M."/>
        </authorList>
    </citation>
    <scope>NUCLEOTIDE SEQUENCE</scope>
    <source>
        <strain evidence="13">CCMP2712</strain>
    </source>
</reference>
<keyword evidence="6 7" id="KW-0413">Isomerase</keyword>
<comment type="catalytic activity">
    <reaction evidence="1 7">
        <text>[protein]-peptidylproline (omega=180) = [protein]-peptidylproline (omega=0)</text>
        <dbReference type="Rhea" id="RHEA:16237"/>
        <dbReference type="Rhea" id="RHEA-COMP:10747"/>
        <dbReference type="Rhea" id="RHEA-COMP:10748"/>
        <dbReference type="ChEBI" id="CHEBI:83833"/>
        <dbReference type="ChEBI" id="CHEBI:83834"/>
        <dbReference type="EC" id="5.2.1.8"/>
    </reaction>
</comment>
<accession>L1J9F6</accession>
<dbReference type="InterPro" id="IPR001179">
    <property type="entry name" value="PPIase_FKBP_dom"/>
</dbReference>
<feature type="compositionally biased region" description="Acidic residues" evidence="9">
    <location>
        <begin position="1"/>
        <end position="11"/>
    </location>
</feature>
<dbReference type="Gene3D" id="1.25.40.10">
    <property type="entry name" value="Tetratricopeptide repeat domain"/>
    <property type="match status" value="1"/>
</dbReference>
<dbReference type="EnsemblProtists" id="EKX44734">
    <property type="protein sequence ID" value="EKX44734"/>
    <property type="gene ID" value="GUITHDRAFT_139653"/>
</dbReference>
<dbReference type="PROSITE" id="PS50005">
    <property type="entry name" value="TPR"/>
    <property type="match status" value="1"/>
</dbReference>
<dbReference type="GO" id="GO:0003755">
    <property type="term" value="F:peptidyl-prolyl cis-trans isomerase activity"/>
    <property type="evidence" value="ECO:0007669"/>
    <property type="project" value="UniProtKB-KW"/>
</dbReference>
<feature type="domain" description="PPIase FKBP-type" evidence="10">
    <location>
        <begin position="172"/>
        <end position="261"/>
    </location>
</feature>
<protein>
    <recommendedName>
        <fullName evidence="2 7">peptidylprolyl isomerase</fullName>
        <ecNumber evidence="2 7">5.2.1.8</ecNumber>
    </recommendedName>
</protein>
<feature type="region of interest" description="Disordered" evidence="9">
    <location>
        <begin position="1"/>
        <end position="39"/>
    </location>
</feature>
<dbReference type="EMBL" id="JH993003">
    <property type="protein sequence ID" value="EKX44734.1"/>
    <property type="molecule type" value="Genomic_DNA"/>
</dbReference>
<name>L1J9F6_GUITC</name>
<dbReference type="Gene3D" id="3.10.50.40">
    <property type="match status" value="3"/>
</dbReference>
<organism evidence="11">
    <name type="scientific">Guillardia theta (strain CCMP2712)</name>
    <name type="common">Cryptophyte</name>
    <dbReference type="NCBI Taxonomy" id="905079"/>
    <lineage>
        <taxon>Eukaryota</taxon>
        <taxon>Cryptophyceae</taxon>
        <taxon>Pyrenomonadales</taxon>
        <taxon>Geminigeraceae</taxon>
        <taxon>Guillardia</taxon>
    </lineage>
</organism>
<keyword evidence="13" id="KW-1185">Reference proteome</keyword>
<proteinExistence type="predicted"/>
<evidence type="ECO:0000256" key="4">
    <source>
        <dbReference type="ARBA" id="ARBA00022803"/>
    </source>
</evidence>
<dbReference type="SUPFAM" id="SSF48452">
    <property type="entry name" value="TPR-like"/>
    <property type="match status" value="1"/>
</dbReference>